<evidence type="ECO:0000313" key="3">
    <source>
        <dbReference type="Proteomes" id="UP000762676"/>
    </source>
</evidence>
<feature type="region of interest" description="Disordered" evidence="1">
    <location>
        <begin position="1"/>
        <end position="97"/>
    </location>
</feature>
<feature type="compositionally biased region" description="Low complexity" evidence="1">
    <location>
        <begin position="46"/>
        <end position="63"/>
    </location>
</feature>
<evidence type="ECO:0000313" key="2">
    <source>
        <dbReference type="EMBL" id="GFR72296.1"/>
    </source>
</evidence>
<gene>
    <name evidence="2" type="ORF">ElyMa_005701700</name>
</gene>
<keyword evidence="3" id="KW-1185">Reference proteome</keyword>
<proteinExistence type="predicted"/>
<evidence type="ECO:0000256" key="1">
    <source>
        <dbReference type="SAM" id="MobiDB-lite"/>
    </source>
</evidence>
<reference evidence="2 3" key="1">
    <citation type="journal article" date="2021" name="Elife">
        <title>Chloroplast acquisition without the gene transfer in kleptoplastic sea slugs, Plakobranchus ocellatus.</title>
        <authorList>
            <person name="Maeda T."/>
            <person name="Takahashi S."/>
            <person name="Yoshida T."/>
            <person name="Shimamura S."/>
            <person name="Takaki Y."/>
            <person name="Nagai Y."/>
            <person name="Toyoda A."/>
            <person name="Suzuki Y."/>
            <person name="Arimoto A."/>
            <person name="Ishii H."/>
            <person name="Satoh N."/>
            <person name="Nishiyama T."/>
            <person name="Hasebe M."/>
            <person name="Maruyama T."/>
            <person name="Minagawa J."/>
            <person name="Obokata J."/>
            <person name="Shigenobu S."/>
        </authorList>
    </citation>
    <scope>NUCLEOTIDE SEQUENCE [LARGE SCALE GENOMIC DNA]</scope>
</reference>
<protein>
    <recommendedName>
        <fullName evidence="4">SAM domain-containing protein</fullName>
    </recommendedName>
</protein>
<dbReference type="EMBL" id="BMAT01011408">
    <property type="protein sequence ID" value="GFR72296.1"/>
    <property type="molecule type" value="Genomic_DNA"/>
</dbReference>
<name>A0AAV4FHC7_9GAST</name>
<dbReference type="SUPFAM" id="SSF47769">
    <property type="entry name" value="SAM/Pointed domain"/>
    <property type="match status" value="1"/>
</dbReference>
<feature type="compositionally biased region" description="Polar residues" evidence="1">
    <location>
        <begin position="28"/>
        <end position="37"/>
    </location>
</feature>
<dbReference type="Gene3D" id="1.10.150.50">
    <property type="entry name" value="Transcription Factor, Ets-1"/>
    <property type="match status" value="1"/>
</dbReference>
<sequence>MADTDLAQYENFDFKESNSNIDNEDNTTEYANNSAITNGYHDKETVISNPIPVSSHSNNSSSKNHSDPAATLTGDSSSLYTLPDQHTDHSDTDSLQLDGGHQLLEESGTETTKANLYTINNSSTGQTVAAPGKQTVSMASPVISMSNGTGTAKARAAKSPYSSPPAAYIPETDISIPNDSNISSFTCDELANFLRCFNVEKKIISHLYRKNVDGKRFSRLKDSELESLGMKNPVIVFFRDRSSAKPAKKKHVFVL</sequence>
<dbReference type="Proteomes" id="UP000762676">
    <property type="component" value="Unassembled WGS sequence"/>
</dbReference>
<dbReference type="InterPro" id="IPR013761">
    <property type="entry name" value="SAM/pointed_sf"/>
</dbReference>
<evidence type="ECO:0008006" key="4">
    <source>
        <dbReference type="Google" id="ProtNLM"/>
    </source>
</evidence>
<organism evidence="2 3">
    <name type="scientific">Elysia marginata</name>
    <dbReference type="NCBI Taxonomy" id="1093978"/>
    <lineage>
        <taxon>Eukaryota</taxon>
        <taxon>Metazoa</taxon>
        <taxon>Spiralia</taxon>
        <taxon>Lophotrochozoa</taxon>
        <taxon>Mollusca</taxon>
        <taxon>Gastropoda</taxon>
        <taxon>Heterobranchia</taxon>
        <taxon>Euthyneura</taxon>
        <taxon>Panpulmonata</taxon>
        <taxon>Sacoglossa</taxon>
        <taxon>Placobranchoidea</taxon>
        <taxon>Plakobranchidae</taxon>
        <taxon>Elysia</taxon>
    </lineage>
</organism>
<accession>A0AAV4FHC7</accession>
<comment type="caution">
    <text evidence="2">The sequence shown here is derived from an EMBL/GenBank/DDBJ whole genome shotgun (WGS) entry which is preliminary data.</text>
</comment>
<dbReference type="AlphaFoldDB" id="A0AAV4FHC7"/>